<reference evidence="6 7" key="1">
    <citation type="journal article" date="2010" name="Nature">
        <title>The sequence and de novo assembly of the giant panda genome.</title>
        <authorList>
            <person name="Li R."/>
            <person name="Fan W."/>
            <person name="Tian G."/>
            <person name="Zhu H."/>
            <person name="He L."/>
            <person name="Cai J."/>
            <person name="Huang Q."/>
            <person name="Cai Q."/>
            <person name="Li B."/>
            <person name="Bai Y."/>
            <person name="Zhang Z."/>
            <person name="Zhang Y."/>
            <person name="Wang W."/>
            <person name="Li J."/>
            <person name="Wei F."/>
            <person name="Li H."/>
            <person name="Jian M."/>
            <person name="Li J."/>
            <person name="Zhang Z."/>
            <person name="Nielsen R."/>
            <person name="Li D."/>
            <person name="Gu W."/>
            <person name="Yang Z."/>
            <person name="Xuan Z."/>
            <person name="Ryder O.A."/>
            <person name="Leung F.C."/>
            <person name="Zhou Y."/>
            <person name="Cao J."/>
            <person name="Sun X."/>
            <person name="Fu Y."/>
            <person name="Fang X."/>
            <person name="Guo X."/>
            <person name="Wang B."/>
            <person name="Hou R."/>
            <person name="Shen F."/>
            <person name="Mu B."/>
            <person name="Ni P."/>
            <person name="Lin R."/>
            <person name="Qian W."/>
            <person name="Wang G."/>
            <person name="Yu C."/>
            <person name="Nie W."/>
            <person name="Wang J."/>
            <person name="Wu Z."/>
            <person name="Liang H."/>
            <person name="Min J."/>
            <person name="Wu Q."/>
            <person name="Cheng S."/>
            <person name="Ruan J."/>
            <person name="Wang M."/>
            <person name="Shi Z."/>
            <person name="Wen M."/>
            <person name="Liu B."/>
            <person name="Ren X."/>
            <person name="Zheng H."/>
            <person name="Dong D."/>
            <person name="Cook K."/>
            <person name="Shan G."/>
            <person name="Zhang H."/>
            <person name="Kosiol C."/>
            <person name="Xie X."/>
            <person name="Lu Z."/>
            <person name="Zheng H."/>
            <person name="Li Y."/>
            <person name="Steiner C.C."/>
            <person name="Lam T.T."/>
            <person name="Lin S."/>
            <person name="Zhang Q."/>
            <person name="Li G."/>
            <person name="Tian J."/>
            <person name="Gong T."/>
            <person name="Liu H."/>
            <person name="Zhang D."/>
            <person name="Fang L."/>
            <person name="Ye C."/>
            <person name="Zhang J."/>
            <person name="Hu W."/>
            <person name="Xu A."/>
            <person name="Ren Y."/>
            <person name="Zhang G."/>
            <person name="Bruford M.W."/>
            <person name="Li Q."/>
            <person name="Ma L."/>
            <person name="Guo Y."/>
            <person name="An N."/>
            <person name="Hu Y."/>
            <person name="Zheng Y."/>
            <person name="Shi Y."/>
            <person name="Li Z."/>
            <person name="Liu Q."/>
            <person name="Chen Y."/>
            <person name="Zhao J."/>
            <person name="Qu N."/>
            <person name="Zhao S."/>
            <person name="Tian F."/>
            <person name="Wang X."/>
            <person name="Wang H."/>
            <person name="Xu L."/>
            <person name="Liu X."/>
            <person name="Vinar T."/>
            <person name="Wang Y."/>
            <person name="Lam T.W."/>
            <person name="Yiu S.M."/>
            <person name="Liu S."/>
            <person name="Zhang H."/>
            <person name="Li D."/>
            <person name="Huang Y."/>
            <person name="Wang X."/>
            <person name="Yang G."/>
            <person name="Jiang Z."/>
            <person name="Wang J."/>
            <person name="Qin N."/>
            <person name="Li L."/>
            <person name="Li J."/>
            <person name="Bolund L."/>
            <person name="Kristiansen K."/>
            <person name="Wong G.K."/>
            <person name="Olson M."/>
            <person name="Zhang X."/>
            <person name="Li S."/>
            <person name="Yang H."/>
            <person name="Wang J."/>
            <person name="Wang J."/>
        </authorList>
    </citation>
    <scope>NUCLEOTIDE SEQUENCE [LARGE SCALE GENOMIC DNA]</scope>
</reference>
<dbReference type="GO" id="GO:0009897">
    <property type="term" value="C:external side of plasma membrane"/>
    <property type="evidence" value="ECO:0007669"/>
    <property type="project" value="TreeGrafter"/>
</dbReference>
<keyword evidence="3" id="KW-1015">Disulfide bond</keyword>
<dbReference type="PANTHER" id="PTHR10517:SF8">
    <property type="entry name" value="FOLATE RECEPTOR BETA"/>
    <property type="match status" value="1"/>
</dbReference>
<dbReference type="AlphaFoldDB" id="A0A7N5K5X8"/>
<evidence type="ECO:0000313" key="6">
    <source>
        <dbReference type="Ensembl" id="ENSAMEP00000035394.1"/>
    </source>
</evidence>
<dbReference type="Ensembl" id="ENSAMET00000048528.1">
    <property type="protein sequence ID" value="ENSAMEP00000035394.1"/>
    <property type="gene ID" value="ENSAMEG00000005691.2"/>
</dbReference>
<feature type="chain" id="PRO_5030631749" description="Folate receptor-like domain-containing protein" evidence="4">
    <location>
        <begin position="24"/>
        <end position="117"/>
    </location>
</feature>
<evidence type="ECO:0000256" key="3">
    <source>
        <dbReference type="ARBA" id="ARBA00023157"/>
    </source>
</evidence>
<dbReference type="Proteomes" id="UP000008912">
    <property type="component" value="Unassembled WGS sequence"/>
</dbReference>
<dbReference type="GO" id="GO:0035036">
    <property type="term" value="P:sperm-egg recognition"/>
    <property type="evidence" value="ECO:0007669"/>
    <property type="project" value="TreeGrafter"/>
</dbReference>
<feature type="domain" description="Folate receptor-like" evidence="5">
    <location>
        <begin position="57"/>
        <end position="88"/>
    </location>
</feature>
<dbReference type="PANTHER" id="PTHR10517">
    <property type="entry name" value="FOLATE RECEPTOR"/>
    <property type="match status" value="1"/>
</dbReference>
<dbReference type="Pfam" id="PF03024">
    <property type="entry name" value="Folate_rec"/>
    <property type="match status" value="1"/>
</dbReference>
<protein>
    <recommendedName>
        <fullName evidence="5">Folate receptor-like domain-containing protein</fullName>
    </recommendedName>
</protein>
<evidence type="ECO:0000256" key="4">
    <source>
        <dbReference type="SAM" id="SignalP"/>
    </source>
</evidence>
<keyword evidence="2 4" id="KW-0732">Signal</keyword>
<keyword evidence="7" id="KW-1185">Reference proteome</keyword>
<name>A0A7N5K5X8_AILME</name>
<evidence type="ECO:0000256" key="1">
    <source>
        <dbReference type="ARBA" id="ARBA00007932"/>
    </source>
</evidence>
<dbReference type="InterPro" id="IPR004269">
    <property type="entry name" value="Folate_rcpt"/>
</dbReference>
<evidence type="ECO:0000256" key="2">
    <source>
        <dbReference type="ARBA" id="ARBA00022729"/>
    </source>
</evidence>
<dbReference type="GO" id="GO:0038023">
    <property type="term" value="F:signaling receptor activity"/>
    <property type="evidence" value="ECO:0007669"/>
    <property type="project" value="TreeGrafter"/>
</dbReference>
<feature type="signal peptide" evidence="4">
    <location>
        <begin position="1"/>
        <end position="23"/>
    </location>
</feature>
<comment type="similarity">
    <text evidence="1">Belongs to the folate receptor family.</text>
</comment>
<reference evidence="6" key="3">
    <citation type="submission" date="2025-09" db="UniProtKB">
        <authorList>
            <consortium name="Ensembl"/>
        </authorList>
    </citation>
    <scope>IDENTIFICATION</scope>
</reference>
<dbReference type="GO" id="GO:0007342">
    <property type="term" value="P:fusion of sperm to egg plasma membrane involved in single fertilization"/>
    <property type="evidence" value="ECO:0007669"/>
    <property type="project" value="TreeGrafter"/>
</dbReference>
<evidence type="ECO:0000313" key="7">
    <source>
        <dbReference type="Proteomes" id="UP000008912"/>
    </source>
</evidence>
<reference evidence="6" key="2">
    <citation type="submission" date="2025-08" db="UniProtKB">
        <authorList>
            <consortium name="Ensembl"/>
        </authorList>
    </citation>
    <scope>IDENTIFICATION</scope>
</reference>
<dbReference type="InterPro" id="IPR018143">
    <property type="entry name" value="Folate_rcpt-like"/>
</dbReference>
<evidence type="ECO:0000259" key="5">
    <source>
        <dbReference type="Pfam" id="PF03024"/>
    </source>
</evidence>
<accession>A0A7N5K5X8</accession>
<proteinExistence type="inferred from homology"/>
<organism evidence="6 7">
    <name type="scientific">Ailuropoda melanoleuca</name>
    <name type="common">Giant panda</name>
    <dbReference type="NCBI Taxonomy" id="9646"/>
    <lineage>
        <taxon>Eukaryota</taxon>
        <taxon>Metazoa</taxon>
        <taxon>Chordata</taxon>
        <taxon>Craniata</taxon>
        <taxon>Vertebrata</taxon>
        <taxon>Euteleostomi</taxon>
        <taxon>Mammalia</taxon>
        <taxon>Eutheria</taxon>
        <taxon>Laurasiatheria</taxon>
        <taxon>Carnivora</taxon>
        <taxon>Caniformia</taxon>
        <taxon>Ursidae</taxon>
        <taxon>Ailuropoda</taxon>
    </lineage>
</organism>
<dbReference type="GeneTree" id="ENSGT00950000183144"/>
<dbReference type="GO" id="GO:0007155">
    <property type="term" value="P:cell adhesion"/>
    <property type="evidence" value="ECO:0007669"/>
    <property type="project" value="TreeGrafter"/>
</dbReference>
<sequence length="117" mass="13284">MAWTLIPLLLLLAWTASMGSARARTDLLNVCMDAKHHKAKPGPEDKLHDQMGVPGGQSWRRERFLHVPLCKEDCQRWWEDCRTSYTSSLLLWQLCPFQGLLGMPILSLPSPQELGLS</sequence>